<organism evidence="2 3">
    <name type="scientific">Colwellia psychrerythraea (strain 34H / ATCC BAA-681)</name>
    <name type="common">Vibrio psychroerythus</name>
    <dbReference type="NCBI Taxonomy" id="167879"/>
    <lineage>
        <taxon>Bacteria</taxon>
        <taxon>Pseudomonadati</taxon>
        <taxon>Pseudomonadota</taxon>
        <taxon>Gammaproteobacteria</taxon>
        <taxon>Alteromonadales</taxon>
        <taxon>Colwelliaceae</taxon>
        <taxon>Colwellia</taxon>
    </lineage>
</organism>
<dbReference type="KEGG" id="cps:CPS_3078"/>
<dbReference type="STRING" id="167879.CPS_3078"/>
<reference evidence="2" key="1">
    <citation type="journal article" date="2005" name="Proc. Natl. Acad. Sci. U.S.A.">
        <title>The psychrophilic lifestyle as revealed by the genome sequence of Colwellia psychrerythraea 34H through genomic and proteomic analyses.</title>
        <authorList>
            <person name="Methe B.A."/>
            <person name="Nelson K.E."/>
            <person name="Deming J.W."/>
            <person name="Momen B."/>
            <person name="Melamud E."/>
            <person name="Zhang X."/>
            <person name="Moult J."/>
            <person name="Madupu R."/>
            <person name="Nelson W.C."/>
            <person name="Dodson R.J."/>
            <person name="Brinkac L.M."/>
            <person name="Daugherty S.C."/>
            <person name="Durkin A.S."/>
            <person name="DeBoy R.T."/>
            <person name="Kolonay J.F."/>
            <person name="Sullivan S.A."/>
            <person name="Zhou L."/>
            <person name="Davidsen T.M."/>
            <person name="Wu M."/>
            <person name="Huston A.L."/>
            <person name="Lewis M."/>
            <person name="Weaver B."/>
            <person name="Weidman J.F."/>
            <person name="Khouri H."/>
            <person name="Utterback T.R."/>
            <person name="Feldblyum T.V."/>
            <person name="Fraser C.M."/>
        </authorList>
    </citation>
    <scope>NUCLEOTIDE SEQUENCE [LARGE SCALE GENOMIC DNA]</scope>
    <source>
        <strain evidence="2">34H</strain>
    </source>
</reference>
<dbReference type="InterPro" id="IPR005586">
    <property type="entry name" value="ABC_trans_aux"/>
</dbReference>
<dbReference type="EMBL" id="CP000083">
    <property type="protein sequence ID" value="AAZ25625.1"/>
    <property type="molecule type" value="Genomic_DNA"/>
</dbReference>
<dbReference type="AlphaFoldDB" id="Q47ZJ4"/>
<feature type="domain" description="ABC-type transport auxiliary lipoprotein component" evidence="1">
    <location>
        <begin position="21"/>
        <end position="176"/>
    </location>
</feature>
<proteinExistence type="predicted"/>
<evidence type="ECO:0000313" key="3">
    <source>
        <dbReference type="Proteomes" id="UP000000547"/>
    </source>
</evidence>
<evidence type="ECO:0000259" key="1">
    <source>
        <dbReference type="Pfam" id="PF03886"/>
    </source>
</evidence>
<dbReference type="HOGENOM" id="CLU_096001_3_1_6"/>
<sequence>MVVFLSSCSSNSEIPLETNYYLLNSQHLAKNSVNINKTVVVEVLELPAYLDQPQLVMQLNVHQLHYARFDVWAEPLQAGFTKALINDLNLNNNSIQFVTDELKSNKKSTDKLIVRIDYFHPSTASKVVLSGVFWTENNKVQNIIQQHFSFELLLNEDGYTHAVAQMRRLVSMMSASVILENYDIVR</sequence>
<name>Q47ZJ4_COLP3</name>
<protein>
    <submittedName>
        <fullName evidence="2">Putative lipoprotein</fullName>
    </submittedName>
</protein>
<dbReference type="Proteomes" id="UP000000547">
    <property type="component" value="Chromosome"/>
</dbReference>
<dbReference type="Pfam" id="PF03886">
    <property type="entry name" value="ABC_trans_aux"/>
    <property type="match status" value="1"/>
</dbReference>
<keyword evidence="2" id="KW-0449">Lipoprotein</keyword>
<gene>
    <name evidence="2" type="ordered locus">CPS_3078</name>
</gene>
<evidence type="ECO:0000313" key="2">
    <source>
        <dbReference type="EMBL" id="AAZ25625.1"/>
    </source>
</evidence>
<dbReference type="SUPFAM" id="SSF159594">
    <property type="entry name" value="XCC0632-like"/>
    <property type="match status" value="1"/>
</dbReference>
<accession>Q47ZJ4</accession>
<dbReference type="Gene3D" id="3.40.50.10610">
    <property type="entry name" value="ABC-type transport auxiliary lipoprotein component"/>
    <property type="match status" value="1"/>
</dbReference>